<dbReference type="Proteomes" id="UP001499988">
    <property type="component" value="Unassembled WGS sequence"/>
</dbReference>
<evidence type="ECO:0000259" key="1">
    <source>
        <dbReference type="Pfam" id="PF13472"/>
    </source>
</evidence>
<gene>
    <name evidence="2" type="ORF">GCM10023333_36010</name>
</gene>
<dbReference type="PANTHER" id="PTHR30383">
    <property type="entry name" value="THIOESTERASE 1/PROTEASE 1/LYSOPHOSPHOLIPASE L1"/>
    <property type="match status" value="1"/>
</dbReference>
<dbReference type="InterPro" id="IPR051532">
    <property type="entry name" value="Ester_Hydrolysis_Enzymes"/>
</dbReference>
<keyword evidence="3" id="KW-1185">Reference proteome</keyword>
<proteinExistence type="predicted"/>
<protein>
    <submittedName>
        <fullName evidence="2">Arylesterase</fullName>
    </submittedName>
</protein>
<organism evidence="2 3">
    <name type="scientific">Ferrimonas pelagia</name>
    <dbReference type="NCBI Taxonomy" id="1177826"/>
    <lineage>
        <taxon>Bacteria</taxon>
        <taxon>Pseudomonadati</taxon>
        <taxon>Pseudomonadota</taxon>
        <taxon>Gammaproteobacteria</taxon>
        <taxon>Alteromonadales</taxon>
        <taxon>Ferrimonadaceae</taxon>
        <taxon>Ferrimonas</taxon>
    </lineage>
</organism>
<evidence type="ECO:0000313" key="3">
    <source>
        <dbReference type="Proteomes" id="UP001499988"/>
    </source>
</evidence>
<reference evidence="3" key="1">
    <citation type="journal article" date="2019" name="Int. J. Syst. Evol. Microbiol.">
        <title>The Global Catalogue of Microorganisms (GCM) 10K type strain sequencing project: providing services to taxonomists for standard genome sequencing and annotation.</title>
        <authorList>
            <consortium name="The Broad Institute Genomics Platform"/>
            <consortium name="The Broad Institute Genome Sequencing Center for Infectious Disease"/>
            <person name="Wu L."/>
            <person name="Ma J."/>
        </authorList>
    </citation>
    <scope>NUCLEOTIDE SEQUENCE [LARGE SCALE GENOMIC DNA]</scope>
    <source>
        <strain evidence="3">JCM 18401</strain>
    </source>
</reference>
<accession>A0ABP9FE64</accession>
<dbReference type="PROSITE" id="PS01098">
    <property type="entry name" value="LIPASE_GDSL_SER"/>
    <property type="match status" value="1"/>
</dbReference>
<dbReference type="EMBL" id="BAABJZ010000101">
    <property type="protein sequence ID" value="GAA4899229.1"/>
    <property type="molecule type" value="Genomic_DNA"/>
</dbReference>
<comment type="caution">
    <text evidence="2">The sequence shown here is derived from an EMBL/GenBank/DDBJ whole genome shotgun (WGS) entry which is preliminary data.</text>
</comment>
<feature type="domain" description="SGNH hydrolase-type esterase" evidence="1">
    <location>
        <begin position="22"/>
        <end position="172"/>
    </location>
</feature>
<sequence>MLLLACSPAQLPPLSQDAVVLAFGDSLTAGVGATPGGDYPNQLAELTGLSVVNAGLSGELAVQGKARLPGLLAQVQPDLVLLMSGGNDFLRDRPRAQVRADLAEMIEQAQASGALVVLIGVTEKRLLLRTSAIYHELAQAYPLVLAEDQLTQLLKRARYRSDPIHLNDDGYRQLALSLVQLLEQQGAL</sequence>
<dbReference type="InterPro" id="IPR036514">
    <property type="entry name" value="SGNH_hydro_sf"/>
</dbReference>
<dbReference type="SUPFAM" id="SSF52266">
    <property type="entry name" value="SGNH hydrolase"/>
    <property type="match status" value="1"/>
</dbReference>
<dbReference type="InterPro" id="IPR013830">
    <property type="entry name" value="SGNH_hydro"/>
</dbReference>
<dbReference type="Gene3D" id="3.40.50.1110">
    <property type="entry name" value="SGNH hydrolase"/>
    <property type="match status" value="1"/>
</dbReference>
<evidence type="ECO:0000313" key="2">
    <source>
        <dbReference type="EMBL" id="GAA4899229.1"/>
    </source>
</evidence>
<dbReference type="Pfam" id="PF13472">
    <property type="entry name" value="Lipase_GDSL_2"/>
    <property type="match status" value="1"/>
</dbReference>
<dbReference type="PANTHER" id="PTHR30383:SF24">
    <property type="entry name" value="THIOESTERASE 1_PROTEASE 1_LYSOPHOSPHOLIPASE L1"/>
    <property type="match status" value="1"/>
</dbReference>
<name>A0ABP9FE64_9GAMM</name>
<dbReference type="InterPro" id="IPR008265">
    <property type="entry name" value="Lipase_GDSL_AS"/>
</dbReference>